<sequence length="251" mass="28149">MTTLIIVQARMTSTRLPGKVLLPLASEPMLTRLVERLRRVQRADGIVVASTTNVTDDPIAGLCAQLGVSCHRGLEHDVLSRYADAARLHGADTVVRVTSDCPLIDPALIDRVINAYEEGCGDYVSNMLPPTWPYGMAVEVFSEAVLAQAHEEATQAAEREHVTPFLYWRPERYRLCNVASPVDLSQHRWTVDTPEDYALVSRLFDHLMPTKPYFNQADVLTLLDQHPDWIALNQHIMQKPANETQTVKNNP</sequence>
<dbReference type="PANTHER" id="PTHR42866">
    <property type="entry name" value="3-DEOXY-MANNO-OCTULOSONATE CYTIDYLYLTRANSFERASE"/>
    <property type="match status" value="1"/>
</dbReference>
<dbReference type="GeneID" id="51111670"/>
<dbReference type="SUPFAM" id="SSF53448">
    <property type="entry name" value="Nucleotide-diphospho-sugar transferases"/>
    <property type="match status" value="1"/>
</dbReference>
<gene>
    <name evidence="1" type="ORF">ATF69_2612</name>
</gene>
<dbReference type="GO" id="GO:0005829">
    <property type="term" value="C:cytosol"/>
    <property type="evidence" value="ECO:0007669"/>
    <property type="project" value="TreeGrafter"/>
</dbReference>
<reference evidence="1 2" key="1">
    <citation type="journal article" date="2015" name="Stand. Genomic Sci.">
        <title>Genomic Encyclopedia of Bacterial and Archaeal Type Strains, Phase III: the genomes of soil and plant-associated and newly described type strains.</title>
        <authorList>
            <person name="Whitman W.B."/>
            <person name="Woyke T."/>
            <person name="Klenk H.P."/>
            <person name="Zhou Y."/>
            <person name="Lilburn T.G."/>
            <person name="Beck B.J."/>
            <person name="De Vos P."/>
            <person name="Vandamme P."/>
            <person name="Eisen J.A."/>
            <person name="Garrity G."/>
            <person name="Hugenholtz P."/>
            <person name="Kyrpides N.C."/>
        </authorList>
    </citation>
    <scope>NUCLEOTIDE SEQUENCE [LARGE SCALE GENOMIC DNA]</scope>
    <source>
        <strain evidence="1 2">DSM 64</strain>
    </source>
</reference>
<dbReference type="Pfam" id="PF02348">
    <property type="entry name" value="CTP_transf_3"/>
    <property type="match status" value="1"/>
</dbReference>
<dbReference type="AlphaFoldDB" id="A0A561XN82"/>
<evidence type="ECO:0000313" key="1">
    <source>
        <dbReference type="EMBL" id="TWG37564.1"/>
    </source>
</evidence>
<organism evidence="1 2">
    <name type="scientific">Acidovorax delafieldii</name>
    <name type="common">Pseudomonas delafieldii</name>
    <dbReference type="NCBI Taxonomy" id="47920"/>
    <lineage>
        <taxon>Bacteria</taxon>
        <taxon>Pseudomonadati</taxon>
        <taxon>Pseudomonadota</taxon>
        <taxon>Betaproteobacteria</taxon>
        <taxon>Burkholderiales</taxon>
        <taxon>Comamonadaceae</taxon>
        <taxon>Acidovorax</taxon>
    </lineage>
</organism>
<dbReference type="RefSeq" id="WP_146871222.1">
    <property type="nucleotide sequence ID" value="NZ_VJWE01000013.1"/>
</dbReference>
<accession>A0A561XN82</accession>
<comment type="caution">
    <text evidence="1">The sequence shown here is derived from an EMBL/GenBank/DDBJ whole genome shotgun (WGS) entry which is preliminary data.</text>
</comment>
<name>A0A561XN82_ACIDE</name>
<dbReference type="InterPro" id="IPR029044">
    <property type="entry name" value="Nucleotide-diphossugar_trans"/>
</dbReference>
<protein>
    <submittedName>
        <fullName evidence="1">Spore coat polysaccharide biosynthesis protein SpsF</fullName>
    </submittedName>
</protein>
<dbReference type="CDD" id="cd02518">
    <property type="entry name" value="GT2_SpsF"/>
    <property type="match status" value="1"/>
</dbReference>
<dbReference type="InterPro" id="IPR003329">
    <property type="entry name" value="Cytidylyl_trans"/>
</dbReference>
<dbReference type="PANTHER" id="PTHR42866:SF1">
    <property type="entry name" value="SPORE COAT POLYSACCHARIDE BIOSYNTHESIS PROTEIN SPSF"/>
    <property type="match status" value="1"/>
</dbReference>
<dbReference type="EMBL" id="VJWE01000013">
    <property type="protein sequence ID" value="TWG37564.1"/>
    <property type="molecule type" value="Genomic_DNA"/>
</dbReference>
<proteinExistence type="predicted"/>
<dbReference type="Gene3D" id="3.90.550.10">
    <property type="entry name" value="Spore Coat Polysaccharide Biosynthesis Protein SpsA, Chain A"/>
    <property type="match status" value="1"/>
</dbReference>
<dbReference type="Proteomes" id="UP000321485">
    <property type="component" value="Unassembled WGS sequence"/>
</dbReference>
<evidence type="ECO:0000313" key="2">
    <source>
        <dbReference type="Proteomes" id="UP000321485"/>
    </source>
</evidence>